<dbReference type="SUPFAM" id="SSF46785">
    <property type="entry name" value="Winged helix' DNA-binding domain"/>
    <property type="match status" value="1"/>
</dbReference>
<dbReference type="PhylomeDB" id="Q5JDZ6"/>
<feature type="region of interest" description="Disordered" evidence="1">
    <location>
        <begin position="155"/>
        <end position="201"/>
    </location>
</feature>
<feature type="domain" description="DUF7343" evidence="3">
    <location>
        <begin position="260"/>
        <end position="318"/>
    </location>
</feature>
<evidence type="ECO:0000259" key="3">
    <source>
        <dbReference type="Pfam" id="PF24034"/>
    </source>
</evidence>
<proteinExistence type="predicted"/>
<dbReference type="InterPro" id="IPR036390">
    <property type="entry name" value="WH_DNA-bd_sf"/>
</dbReference>
<dbReference type="AlphaFoldDB" id="Q5JDZ6"/>
<dbReference type="InParanoid" id="Q5JDZ6"/>
<dbReference type="eggNOG" id="arCOG00374">
    <property type="taxonomic scope" value="Archaea"/>
</dbReference>
<dbReference type="STRING" id="69014.TK1050"/>
<feature type="transmembrane region" description="Helical" evidence="2">
    <location>
        <begin position="204"/>
        <end position="224"/>
    </location>
</feature>
<evidence type="ECO:0000256" key="2">
    <source>
        <dbReference type="SAM" id="Phobius"/>
    </source>
</evidence>
<protein>
    <submittedName>
        <fullName evidence="4">Hypothetical membrane protein, conserved</fullName>
    </submittedName>
</protein>
<dbReference type="InterPro" id="IPR055767">
    <property type="entry name" value="DUF7343"/>
</dbReference>
<dbReference type="HOGENOM" id="CLU_079811_0_0_2"/>
<dbReference type="Proteomes" id="UP000000536">
    <property type="component" value="Chromosome"/>
</dbReference>
<accession>Q5JDZ6</accession>
<sequence>MKRVAVALFVFLFLISSFVKAQEVVSLEVTVDPTGYVRVEELVALDNYSVVNVVPLLSDKVDALLVLDKNGEPLFYNVNGSTLEIMGSATVANITYYTASITSKSGEVWTVAFSSDVPVKIVLPEGAIIVDLSEIPVEITDEYLVMPPGNISVSYILPPPTETETSTSTSTQTTPQSQSSTSSTTTAGVSESSTTSSKGGSSSLVLIGVLVVLLAVVVGALWYFKGKTGGNENSDDTTSIVQKINREELEKKLDSMNLNDEEKKALLYIYDRGGVARQSDVRNELGIPKTTAWRMFQRLEKQGLVRVYKKGRENWVELTL</sequence>
<evidence type="ECO:0000256" key="1">
    <source>
        <dbReference type="SAM" id="MobiDB-lite"/>
    </source>
</evidence>
<dbReference type="PATRIC" id="fig|69014.16.peg.1027"/>
<keyword evidence="2" id="KW-1133">Transmembrane helix</keyword>
<gene>
    <name evidence="4" type="ordered locus">TK1050</name>
</gene>
<dbReference type="InterPro" id="IPR011991">
    <property type="entry name" value="ArsR-like_HTH"/>
</dbReference>
<dbReference type="OrthoDB" id="28494at2157"/>
<name>Q5JDZ6_THEKO</name>
<reference evidence="4 5" key="1">
    <citation type="journal article" date="2005" name="Genome Res.">
        <title>Complete genome sequence of the hyperthermophilic archaeon Thermococcus kodakaraensis KOD1 and comparison with Pyrococcus genomes.</title>
        <authorList>
            <person name="Fukui T."/>
            <person name="Atomi H."/>
            <person name="Kanai T."/>
            <person name="Matsumi R."/>
            <person name="Fujiwara S."/>
            <person name="Imanaka T."/>
        </authorList>
    </citation>
    <scope>NUCLEOTIDE SEQUENCE [LARGE SCALE GENOMIC DNA]</scope>
    <source>
        <strain evidence="5">ATCC BAA-918 / JCM 12380 / KOD1</strain>
    </source>
</reference>
<feature type="compositionally biased region" description="Low complexity" evidence="1">
    <location>
        <begin position="162"/>
        <end position="201"/>
    </location>
</feature>
<keyword evidence="2" id="KW-0812">Transmembrane</keyword>
<dbReference type="InterPro" id="IPR036388">
    <property type="entry name" value="WH-like_DNA-bd_sf"/>
</dbReference>
<evidence type="ECO:0000313" key="5">
    <source>
        <dbReference type="Proteomes" id="UP000000536"/>
    </source>
</evidence>
<dbReference type="Pfam" id="PF24034">
    <property type="entry name" value="DUF7343"/>
    <property type="match status" value="1"/>
</dbReference>
<dbReference type="CDD" id="cd00090">
    <property type="entry name" value="HTH_ARSR"/>
    <property type="match status" value="1"/>
</dbReference>
<evidence type="ECO:0000313" key="4">
    <source>
        <dbReference type="EMBL" id="BAD85239.1"/>
    </source>
</evidence>
<dbReference type="Gene3D" id="1.10.10.10">
    <property type="entry name" value="Winged helix-like DNA-binding domain superfamily/Winged helix DNA-binding domain"/>
    <property type="match status" value="1"/>
</dbReference>
<dbReference type="EnsemblBacteria" id="BAD85239">
    <property type="protein sequence ID" value="BAD85239"/>
    <property type="gene ID" value="TK1050"/>
</dbReference>
<dbReference type="KEGG" id="tko:TK1050"/>
<organism evidence="4 5">
    <name type="scientific">Thermococcus kodakarensis (strain ATCC BAA-918 / JCM 12380 / KOD1)</name>
    <name type="common">Pyrococcus kodakaraensis (strain KOD1)</name>
    <dbReference type="NCBI Taxonomy" id="69014"/>
    <lineage>
        <taxon>Archaea</taxon>
        <taxon>Methanobacteriati</taxon>
        <taxon>Methanobacteriota</taxon>
        <taxon>Thermococci</taxon>
        <taxon>Thermococcales</taxon>
        <taxon>Thermococcaceae</taxon>
        <taxon>Thermococcus</taxon>
    </lineage>
</organism>
<keyword evidence="2" id="KW-0472">Membrane</keyword>
<dbReference type="EMBL" id="AP006878">
    <property type="protein sequence ID" value="BAD85239.1"/>
    <property type="molecule type" value="Genomic_DNA"/>
</dbReference>
<keyword evidence="5" id="KW-1185">Reference proteome</keyword>